<evidence type="ECO:0000256" key="1">
    <source>
        <dbReference type="ARBA" id="ARBA00004821"/>
    </source>
</evidence>
<comment type="subcellular location">
    <subcellularLocation>
        <location evidence="5">Mitochondrion</location>
    </subcellularLocation>
</comment>
<dbReference type="GO" id="GO:0005739">
    <property type="term" value="C:mitochondrion"/>
    <property type="evidence" value="ECO:0007669"/>
    <property type="project" value="UniProtKB-SubCell"/>
</dbReference>
<dbReference type="PANTHER" id="PTHR10993">
    <property type="entry name" value="OCTANOYLTRANSFERASE"/>
    <property type="match status" value="1"/>
</dbReference>
<evidence type="ECO:0000256" key="6">
    <source>
        <dbReference type="PIRSR" id="PIRSR016262-1"/>
    </source>
</evidence>
<dbReference type="OrthoDB" id="19908at2759"/>
<comment type="pathway">
    <text evidence="1 5">Protein modification; protein lipoylation via endogenous pathway; protein N(6)-(lipoyl)lysine from octanoyl-[acyl-carrier-protein]: step 1/2.</text>
</comment>
<evidence type="ECO:0000256" key="3">
    <source>
        <dbReference type="ARBA" id="ARBA00022679"/>
    </source>
</evidence>
<dbReference type="Gene3D" id="3.30.930.10">
    <property type="entry name" value="Bira Bifunctional Protein, Domain 2"/>
    <property type="match status" value="2"/>
</dbReference>
<dbReference type="AlphaFoldDB" id="A0A0N4VH30"/>
<evidence type="ECO:0000313" key="8">
    <source>
        <dbReference type="EMBL" id="VDD94725.1"/>
    </source>
</evidence>
<evidence type="ECO:0000313" key="9">
    <source>
        <dbReference type="Proteomes" id="UP000274131"/>
    </source>
</evidence>
<protein>
    <recommendedName>
        <fullName evidence="5">Octanoyl-[acyl-carrier-protein]:protein N-octanoyltransferase LIPT2, mitochondrial</fullName>
        <ecNumber evidence="5">2.3.1.181</ecNumber>
    </recommendedName>
</protein>
<evidence type="ECO:0000256" key="2">
    <source>
        <dbReference type="ARBA" id="ARBA00007907"/>
    </source>
</evidence>
<evidence type="ECO:0000256" key="4">
    <source>
        <dbReference type="ARBA" id="ARBA00023315"/>
    </source>
</evidence>
<dbReference type="InterPro" id="IPR020605">
    <property type="entry name" value="Octanoyltransferase_CS"/>
</dbReference>
<feature type="active site" description="Acyl-thioester intermediate" evidence="6">
    <location>
        <position position="173"/>
    </location>
</feature>
<dbReference type="GO" id="GO:0033819">
    <property type="term" value="F:lipoyl(octanoyl) transferase activity"/>
    <property type="evidence" value="ECO:0007669"/>
    <property type="project" value="UniProtKB-EC"/>
</dbReference>
<dbReference type="Proteomes" id="UP000274131">
    <property type="component" value="Unassembled WGS sequence"/>
</dbReference>
<dbReference type="InterPro" id="IPR000544">
    <property type="entry name" value="Octanoyltransferase"/>
</dbReference>
<dbReference type="PANTHER" id="PTHR10993:SF7">
    <property type="entry name" value="LIPOYLTRANSFERASE 2, MITOCHONDRIAL-RELATED"/>
    <property type="match status" value="1"/>
</dbReference>
<keyword evidence="3 5" id="KW-0808">Transferase</keyword>
<gene>
    <name evidence="8" type="ORF">EVEC_LOCUS9476</name>
</gene>
<comment type="function">
    <text evidence="5">Catalyzes the transfer of endogenously produced octanoic acid from octanoyl-acyl-carrier-protein onto the lipoyl domains of lipoate-dependent enzymes. Lipoyl-ACP can also act as a substrate although octanoyl-ACP is likely to be the physiological substrate.</text>
</comment>
<organism evidence="10">
    <name type="scientific">Enterobius vermicularis</name>
    <name type="common">Human pinworm</name>
    <dbReference type="NCBI Taxonomy" id="51028"/>
    <lineage>
        <taxon>Eukaryota</taxon>
        <taxon>Metazoa</taxon>
        <taxon>Ecdysozoa</taxon>
        <taxon>Nematoda</taxon>
        <taxon>Chromadorea</taxon>
        <taxon>Rhabditida</taxon>
        <taxon>Spirurina</taxon>
        <taxon>Oxyuridomorpha</taxon>
        <taxon>Oxyuroidea</taxon>
        <taxon>Oxyuridae</taxon>
        <taxon>Enterobius</taxon>
    </lineage>
</organism>
<dbReference type="CDD" id="cd16444">
    <property type="entry name" value="LipB"/>
    <property type="match status" value="1"/>
</dbReference>
<reference evidence="8 9" key="2">
    <citation type="submission" date="2018-10" db="EMBL/GenBank/DDBJ databases">
        <authorList>
            <consortium name="Pathogen Informatics"/>
        </authorList>
    </citation>
    <scope>NUCLEOTIDE SEQUENCE [LARGE SCALE GENOMIC DNA]</scope>
</reference>
<evidence type="ECO:0000256" key="5">
    <source>
        <dbReference type="PIRNR" id="PIRNR016262"/>
    </source>
</evidence>
<name>A0A0N4VH30_ENTVE</name>
<dbReference type="GO" id="GO:0009249">
    <property type="term" value="P:protein lipoylation"/>
    <property type="evidence" value="ECO:0007669"/>
    <property type="project" value="InterPro"/>
</dbReference>
<evidence type="ECO:0000259" key="7">
    <source>
        <dbReference type="PROSITE" id="PS51733"/>
    </source>
</evidence>
<evidence type="ECO:0000313" key="10">
    <source>
        <dbReference type="WBParaSite" id="EVEC_0001013101-mRNA-1"/>
    </source>
</evidence>
<keyword evidence="5" id="KW-0496">Mitochondrion</keyword>
<sequence>MHVSRCLKSSVLEAVHFGRISYSSGLEVQKQFFERIKKAKAYGRVRRNYLLLLEHDPVYTVGLRSHVYSSAEEARLKKLGASFYRTNRGGLITFHGPGQLVAYPIFDLNSLAVRSEAESSVKVGVRRFVFLVEEAIIQTLHKFGLTEAARSEATGTALNCNTDLRWFHEIIPCGLVGKEVTSLTKEFGREVCVSDLLRPLSETFAAVFQCTLEFHDNCLSSSNLLSIG</sequence>
<proteinExistence type="inferred from homology"/>
<dbReference type="UniPathway" id="UPA00538">
    <property type="reaction ID" value="UER00592"/>
</dbReference>
<keyword evidence="4 5" id="KW-0012">Acyltransferase</keyword>
<comment type="similarity">
    <text evidence="2 5">Belongs to the LipB family.</text>
</comment>
<comment type="catalytic activity">
    <reaction evidence="5">
        <text>octanoyl-[ACP] + L-lysyl-[protein] = N(6)-octanoyl-L-lysyl-[protein] + holo-[ACP] + H(+)</text>
        <dbReference type="Rhea" id="RHEA:17665"/>
        <dbReference type="Rhea" id="RHEA-COMP:9636"/>
        <dbReference type="Rhea" id="RHEA-COMP:9685"/>
        <dbReference type="Rhea" id="RHEA-COMP:9752"/>
        <dbReference type="Rhea" id="RHEA-COMP:9928"/>
        <dbReference type="ChEBI" id="CHEBI:15378"/>
        <dbReference type="ChEBI" id="CHEBI:29969"/>
        <dbReference type="ChEBI" id="CHEBI:64479"/>
        <dbReference type="ChEBI" id="CHEBI:78463"/>
        <dbReference type="ChEBI" id="CHEBI:78809"/>
        <dbReference type="EC" id="2.3.1.181"/>
    </reaction>
</comment>
<dbReference type="InterPro" id="IPR045864">
    <property type="entry name" value="aa-tRNA-synth_II/BPL/LPL"/>
</dbReference>
<dbReference type="PIRSF" id="PIRSF016262">
    <property type="entry name" value="LPLase"/>
    <property type="match status" value="1"/>
</dbReference>
<keyword evidence="9" id="KW-1185">Reference proteome</keyword>
<dbReference type="WBParaSite" id="EVEC_0001013101-mRNA-1">
    <property type="protein sequence ID" value="EVEC_0001013101-mRNA-1"/>
    <property type="gene ID" value="EVEC_0001013101"/>
</dbReference>
<dbReference type="Pfam" id="PF21948">
    <property type="entry name" value="LplA-B_cat"/>
    <property type="match status" value="1"/>
</dbReference>
<accession>A0A0N4VH30</accession>
<dbReference type="EMBL" id="UXUI01010074">
    <property type="protein sequence ID" value="VDD94725.1"/>
    <property type="molecule type" value="Genomic_DNA"/>
</dbReference>
<dbReference type="STRING" id="51028.A0A0N4VH30"/>
<dbReference type="InterPro" id="IPR004143">
    <property type="entry name" value="BPL_LPL_catalytic"/>
</dbReference>
<dbReference type="SUPFAM" id="SSF55681">
    <property type="entry name" value="Class II aaRS and biotin synthetases"/>
    <property type="match status" value="1"/>
</dbReference>
<reference evidence="10" key="1">
    <citation type="submission" date="2017-02" db="UniProtKB">
        <authorList>
            <consortium name="WormBaseParasite"/>
        </authorList>
    </citation>
    <scope>IDENTIFICATION</scope>
</reference>
<dbReference type="EC" id="2.3.1.181" evidence="5"/>
<feature type="domain" description="BPL/LPL catalytic" evidence="7">
    <location>
        <begin position="44"/>
        <end position="228"/>
    </location>
</feature>
<dbReference type="PROSITE" id="PS01313">
    <property type="entry name" value="LIPB"/>
    <property type="match status" value="1"/>
</dbReference>
<dbReference type="PROSITE" id="PS51733">
    <property type="entry name" value="BPL_LPL_CATALYTIC"/>
    <property type="match status" value="1"/>
</dbReference>